<dbReference type="GO" id="GO:0016301">
    <property type="term" value="F:kinase activity"/>
    <property type="evidence" value="ECO:0007669"/>
    <property type="project" value="UniProtKB-KW"/>
</dbReference>
<dbReference type="GO" id="GO:0019242">
    <property type="term" value="P:methylglyoxal biosynthetic process"/>
    <property type="evidence" value="ECO:0007669"/>
    <property type="project" value="InterPro"/>
</dbReference>
<sequence length="321" mass="34127">MTVSNDTNQLAPSPFFIVMNAGSGDKDAVQREDAIRSVLAAGKRPYRLWRVSDIRRLPEAAREAVLLARQQQGTVVAAGGDGTINAVVREVLPSGSPFGVLPQGTFNYFSRAHGIPLDTEEACSLLLHGVLRPVQVGLVNQRPFLVNASLGLYPKLLEKREVHKQRFGRSRFVAALSGLATLLAPPPRLVLALDDGAGSDVVHICTLVVDNNLLQLRQVGLPEARAVQQGELAAIAVKAQGVGQLISALALAVLGKLGEADAVESFSFKRLSVKPLHGGRRIKVATDGEVTWMVPPLVFQAAPDSLLLVVPRSKTVGGEGG</sequence>
<dbReference type="Gene3D" id="3.40.50.10330">
    <property type="entry name" value="Probable inorganic polyphosphate/atp-NAD kinase, domain 1"/>
    <property type="match status" value="1"/>
</dbReference>
<dbReference type="Gene3D" id="2.60.200.40">
    <property type="match status" value="1"/>
</dbReference>
<dbReference type="PROSITE" id="PS50146">
    <property type="entry name" value="DAGK"/>
    <property type="match status" value="1"/>
</dbReference>
<proteinExistence type="predicted"/>
<dbReference type="RefSeq" id="WP_012531282.1">
    <property type="nucleotide sequence ID" value="NC_011146.1"/>
</dbReference>
<name>B5EIF4_CITBB</name>
<evidence type="ECO:0000313" key="2">
    <source>
        <dbReference type="EMBL" id="ACH39856.1"/>
    </source>
</evidence>
<dbReference type="Proteomes" id="UP000008825">
    <property type="component" value="Chromosome"/>
</dbReference>
<keyword evidence="2" id="KW-0418">Kinase</keyword>
<evidence type="ECO:0000259" key="1">
    <source>
        <dbReference type="PROSITE" id="PS50146"/>
    </source>
</evidence>
<dbReference type="InterPro" id="IPR001206">
    <property type="entry name" value="Diacylglycerol_kinase_cat_dom"/>
</dbReference>
<dbReference type="InterPro" id="IPR004363">
    <property type="entry name" value="Methylgl_synth"/>
</dbReference>
<reference evidence="2 3" key="2">
    <citation type="journal article" date="2010" name="BMC Genomics">
        <title>The genome of Geobacter bemidjiensis, exemplar for the subsurface clade of Geobacter species that predominate in Fe(III)-reducing subsurface environments.</title>
        <authorList>
            <person name="Aklujkar M."/>
            <person name="Young N.D."/>
            <person name="Holmes D."/>
            <person name="Chavan M."/>
            <person name="Risso C."/>
            <person name="Kiss H.E."/>
            <person name="Han C.S."/>
            <person name="Land M.L."/>
            <person name="Lovley D.R."/>
        </authorList>
    </citation>
    <scope>NUCLEOTIDE SEQUENCE [LARGE SCALE GENOMIC DNA]</scope>
    <source>
        <strain evidence="3">ATCC BAA-1014 / DSM 16622 / JCM 12645 / Bem</strain>
    </source>
</reference>
<dbReference type="InterPro" id="IPR016064">
    <property type="entry name" value="NAD/diacylglycerol_kinase_sf"/>
</dbReference>
<keyword evidence="3" id="KW-1185">Reference proteome</keyword>
<dbReference type="STRING" id="404380.Gbem_2852"/>
<protein>
    <submittedName>
        <fullName evidence="2">Diacylglycerol kinase-related protein</fullName>
    </submittedName>
</protein>
<dbReference type="SMART" id="SM00046">
    <property type="entry name" value="DAGKc"/>
    <property type="match status" value="1"/>
</dbReference>
<evidence type="ECO:0000313" key="3">
    <source>
        <dbReference type="Proteomes" id="UP000008825"/>
    </source>
</evidence>
<feature type="domain" description="DAGKc" evidence="1">
    <location>
        <begin position="10"/>
        <end position="143"/>
    </location>
</feature>
<keyword evidence="2" id="KW-0808">Transferase</keyword>
<reference evidence="2 3" key="1">
    <citation type="submission" date="2008-07" db="EMBL/GenBank/DDBJ databases">
        <title>Complete sequence of Geobacter bemidjiensis BEM.</title>
        <authorList>
            <consortium name="US DOE Joint Genome Institute"/>
            <person name="Lucas S."/>
            <person name="Copeland A."/>
            <person name="Lapidus A."/>
            <person name="Glavina del Rio T."/>
            <person name="Dalin E."/>
            <person name="Tice H."/>
            <person name="Bruce D."/>
            <person name="Goodwin L."/>
            <person name="Pitluck S."/>
            <person name="Kiss H."/>
            <person name="Brettin T."/>
            <person name="Detter J.C."/>
            <person name="Han C."/>
            <person name="Kuske C.R."/>
            <person name="Schmutz J."/>
            <person name="Larimer F."/>
            <person name="Land M."/>
            <person name="Hauser L."/>
            <person name="Kyrpides N."/>
            <person name="Lykidis A."/>
            <person name="Lovley D."/>
            <person name="Richardson P."/>
        </authorList>
    </citation>
    <scope>NUCLEOTIDE SEQUENCE [LARGE SCALE GENOMIC DNA]</scope>
    <source>
        <strain evidence="3">ATCC BAA-1014 / DSM 16622 / JCM 12645 / Bem</strain>
    </source>
</reference>
<accession>B5EIF4</accession>
<dbReference type="InterPro" id="IPR017438">
    <property type="entry name" value="ATP-NAD_kinase_N"/>
</dbReference>
<dbReference type="eggNOG" id="COG1597">
    <property type="taxonomic scope" value="Bacteria"/>
</dbReference>
<dbReference type="GO" id="GO:0008929">
    <property type="term" value="F:methylglyoxal synthase activity"/>
    <property type="evidence" value="ECO:0007669"/>
    <property type="project" value="InterPro"/>
</dbReference>
<dbReference type="SUPFAM" id="SSF111331">
    <property type="entry name" value="NAD kinase/diacylglycerol kinase-like"/>
    <property type="match status" value="1"/>
</dbReference>
<dbReference type="PANTHER" id="PTHR30492">
    <property type="entry name" value="METHYLGLYOXAL SYNTHASE"/>
    <property type="match status" value="1"/>
</dbReference>
<dbReference type="Pfam" id="PF00781">
    <property type="entry name" value="DAGK_cat"/>
    <property type="match status" value="1"/>
</dbReference>
<dbReference type="KEGG" id="gbm:Gbem_2852"/>
<dbReference type="GO" id="GO:0005829">
    <property type="term" value="C:cytosol"/>
    <property type="evidence" value="ECO:0007669"/>
    <property type="project" value="TreeGrafter"/>
</dbReference>
<gene>
    <name evidence="2" type="ordered locus">Gbem_2852</name>
</gene>
<dbReference type="AlphaFoldDB" id="B5EIF4"/>
<dbReference type="PANTHER" id="PTHR30492:SF0">
    <property type="entry name" value="METHYLGLYOXAL SYNTHASE"/>
    <property type="match status" value="1"/>
</dbReference>
<organism evidence="2 3">
    <name type="scientific">Citrifermentans bemidjiense (strain ATCC BAA-1014 / DSM 16622 / JCM 12645 / Bem)</name>
    <name type="common">Geobacter bemidjiensis</name>
    <dbReference type="NCBI Taxonomy" id="404380"/>
    <lineage>
        <taxon>Bacteria</taxon>
        <taxon>Pseudomonadati</taxon>
        <taxon>Thermodesulfobacteriota</taxon>
        <taxon>Desulfuromonadia</taxon>
        <taxon>Geobacterales</taxon>
        <taxon>Geobacteraceae</taxon>
        <taxon>Citrifermentans</taxon>
    </lineage>
</organism>
<dbReference type="EMBL" id="CP001124">
    <property type="protein sequence ID" value="ACH39856.1"/>
    <property type="molecule type" value="Genomic_DNA"/>
</dbReference>
<dbReference type="HOGENOM" id="CLU_045532_5_0_7"/>